<accession>A0A8X6HYW6</accession>
<protein>
    <submittedName>
        <fullName evidence="1">Uncharacterized protein</fullName>
    </submittedName>
</protein>
<reference evidence="1" key="1">
    <citation type="submission" date="2020-07" db="EMBL/GenBank/DDBJ databases">
        <title>Multicomponent nature underlies the extraordinary mechanical properties of spider dragline silk.</title>
        <authorList>
            <person name="Kono N."/>
            <person name="Nakamura H."/>
            <person name="Mori M."/>
            <person name="Yoshida Y."/>
            <person name="Ohtoshi R."/>
            <person name="Malay A.D."/>
            <person name="Moran D.A.P."/>
            <person name="Tomita M."/>
            <person name="Numata K."/>
            <person name="Arakawa K."/>
        </authorList>
    </citation>
    <scope>NUCLEOTIDE SEQUENCE</scope>
</reference>
<dbReference type="Proteomes" id="UP000887116">
    <property type="component" value="Unassembled WGS sequence"/>
</dbReference>
<sequence length="91" mass="10305">MLIPPDVKRMTNCKKRAWMASKIQQLEVLITGYAKLEFLPKCPANTHLLQMTRIEKKGAISKRDFLVSELAVIPPCLDPVTIQSSNLKNLK</sequence>
<dbReference type="EMBL" id="BMAO01000581">
    <property type="protein sequence ID" value="GFQ67770.1"/>
    <property type="molecule type" value="Genomic_DNA"/>
</dbReference>
<name>A0A8X6HYW6_TRICU</name>
<comment type="caution">
    <text evidence="1">The sequence shown here is derived from an EMBL/GenBank/DDBJ whole genome shotgun (WGS) entry which is preliminary data.</text>
</comment>
<evidence type="ECO:0000313" key="2">
    <source>
        <dbReference type="Proteomes" id="UP000887116"/>
    </source>
</evidence>
<proteinExistence type="predicted"/>
<keyword evidence="2" id="KW-1185">Reference proteome</keyword>
<organism evidence="1 2">
    <name type="scientific">Trichonephila clavata</name>
    <name type="common">Joro spider</name>
    <name type="synonym">Nephila clavata</name>
    <dbReference type="NCBI Taxonomy" id="2740835"/>
    <lineage>
        <taxon>Eukaryota</taxon>
        <taxon>Metazoa</taxon>
        <taxon>Ecdysozoa</taxon>
        <taxon>Arthropoda</taxon>
        <taxon>Chelicerata</taxon>
        <taxon>Arachnida</taxon>
        <taxon>Araneae</taxon>
        <taxon>Araneomorphae</taxon>
        <taxon>Entelegynae</taxon>
        <taxon>Araneoidea</taxon>
        <taxon>Nephilidae</taxon>
        <taxon>Trichonephila</taxon>
    </lineage>
</organism>
<evidence type="ECO:0000313" key="1">
    <source>
        <dbReference type="EMBL" id="GFQ67770.1"/>
    </source>
</evidence>
<dbReference type="AlphaFoldDB" id="A0A8X6HYW6"/>
<gene>
    <name evidence="1" type="ORF">TNCT_148361</name>
</gene>